<organism evidence="1 2">
    <name type="scientific">Mucilaginibacter lappiensis</name>
    <dbReference type="NCBI Taxonomy" id="354630"/>
    <lineage>
        <taxon>Bacteria</taxon>
        <taxon>Pseudomonadati</taxon>
        <taxon>Bacteroidota</taxon>
        <taxon>Sphingobacteriia</taxon>
        <taxon>Sphingobacteriales</taxon>
        <taxon>Sphingobacteriaceae</taxon>
        <taxon>Mucilaginibacter</taxon>
    </lineage>
</organism>
<protein>
    <submittedName>
        <fullName evidence="1">Uncharacterized protein</fullName>
    </submittedName>
</protein>
<evidence type="ECO:0000313" key="2">
    <source>
        <dbReference type="Proteomes" id="UP000541583"/>
    </source>
</evidence>
<gene>
    <name evidence="1" type="ORF">HDF23_001435</name>
</gene>
<proteinExistence type="predicted"/>
<dbReference type="EMBL" id="JACHCB010000002">
    <property type="protein sequence ID" value="MBB6108700.1"/>
    <property type="molecule type" value="Genomic_DNA"/>
</dbReference>
<evidence type="ECO:0000313" key="1">
    <source>
        <dbReference type="EMBL" id="MBB6108700.1"/>
    </source>
</evidence>
<name>A0ABR6PG08_9SPHI</name>
<comment type="caution">
    <text evidence="1">The sequence shown here is derived from an EMBL/GenBank/DDBJ whole genome shotgun (WGS) entry which is preliminary data.</text>
</comment>
<reference evidence="1 2" key="1">
    <citation type="submission" date="2020-08" db="EMBL/GenBank/DDBJ databases">
        <title>Genomic Encyclopedia of Type Strains, Phase IV (KMG-V): Genome sequencing to study the core and pangenomes of soil and plant-associated prokaryotes.</title>
        <authorList>
            <person name="Whitman W."/>
        </authorList>
    </citation>
    <scope>NUCLEOTIDE SEQUENCE [LARGE SCALE GENOMIC DNA]</scope>
    <source>
        <strain evidence="1 2">ANJLi2</strain>
    </source>
</reference>
<keyword evidence="2" id="KW-1185">Reference proteome</keyword>
<accession>A0ABR6PG08</accession>
<dbReference type="Proteomes" id="UP000541583">
    <property type="component" value="Unassembled WGS sequence"/>
</dbReference>
<sequence length="119" mass="13785">MLKFLYNQKELTNPKDTILSDLDVMYDRLILCNATSVKSGTIYIFGTSSPHGKRFIALIGQIGMDLLETKNLPIDMQAILTFLQRNKINSQQGYKCLKLIAETYQYNEKRNFRPTMQEK</sequence>
<dbReference type="RefSeq" id="WP_076370806.1">
    <property type="nucleotide sequence ID" value="NZ_FTMG01000002.1"/>
</dbReference>